<dbReference type="Gene3D" id="3.80.10.10">
    <property type="entry name" value="Ribonuclease Inhibitor"/>
    <property type="match status" value="1"/>
</dbReference>
<sequence length="253" mass="29497">QKTENLEKIVTWRNGLQNGVLTISNDQTLKNLHNIEQVGVISTLNIDHCPNLSLEGIQEIQQLENLTVNYCGVNDLKPLHHPNMQMMKSLNLQHNNIEVIEPIEILINLADLDLSHNKIKSTNQMFYVSRMEALKKFNIVENECTKEADFEARLLYSIANEIEEVKYGEGDNDLEQIKEKMEALKESLSPYEIEQLQAEIDKIEKENKQMEVDIERYEKENEQLDKLEQRLVKAVEQIKEMVQMYFDNAEPIQ</sequence>
<feature type="non-terminal residue" evidence="4">
    <location>
        <position position="1"/>
    </location>
</feature>
<dbReference type="InterPro" id="IPR032675">
    <property type="entry name" value="LRR_dom_sf"/>
</dbReference>
<dbReference type="InterPro" id="IPR001611">
    <property type="entry name" value="Leu-rich_rpt"/>
</dbReference>
<dbReference type="PROSITE" id="PS51450">
    <property type="entry name" value="LRR"/>
    <property type="match status" value="1"/>
</dbReference>
<evidence type="ECO:0000256" key="3">
    <source>
        <dbReference type="SAM" id="Coils"/>
    </source>
</evidence>
<dbReference type="SUPFAM" id="SSF52075">
    <property type="entry name" value="Outer arm dynein light chain 1"/>
    <property type="match status" value="1"/>
</dbReference>
<evidence type="ECO:0000256" key="1">
    <source>
        <dbReference type="ARBA" id="ARBA00022614"/>
    </source>
</evidence>
<dbReference type="InterPro" id="IPR050836">
    <property type="entry name" value="SDS22/Internalin_LRR"/>
</dbReference>
<reference evidence="4" key="1">
    <citation type="submission" date="2015-07" db="EMBL/GenBank/DDBJ databases">
        <title>Adaptation to a free-living lifestyle via gene acquisitions in the diplomonad Trepomonas sp. PC1.</title>
        <authorList>
            <person name="Xu F."/>
            <person name="Jerlstrom-Hultqvist J."/>
            <person name="Kolisko M."/>
            <person name="Simpson A.G.B."/>
            <person name="Roger A.J."/>
            <person name="Svard S.G."/>
            <person name="Andersson J.O."/>
        </authorList>
    </citation>
    <scope>NUCLEOTIDE SEQUENCE</scope>
    <source>
        <strain evidence="4">PC1</strain>
    </source>
</reference>
<keyword evidence="3" id="KW-0175">Coiled coil</keyword>
<accession>A0A146KLC3</accession>
<organism evidence="4">
    <name type="scientific">Trepomonas sp. PC1</name>
    <dbReference type="NCBI Taxonomy" id="1076344"/>
    <lineage>
        <taxon>Eukaryota</taxon>
        <taxon>Metamonada</taxon>
        <taxon>Diplomonadida</taxon>
        <taxon>Hexamitidae</taxon>
        <taxon>Hexamitinae</taxon>
        <taxon>Trepomonas</taxon>
    </lineage>
</organism>
<proteinExistence type="predicted"/>
<evidence type="ECO:0000313" key="4">
    <source>
        <dbReference type="EMBL" id="JAP95999.1"/>
    </source>
</evidence>
<protein>
    <submittedName>
        <fullName evidence="4">Uncharacterized protein</fullName>
    </submittedName>
</protein>
<feature type="coiled-coil region" evidence="3">
    <location>
        <begin position="167"/>
        <end position="244"/>
    </location>
</feature>
<dbReference type="PANTHER" id="PTHR46652:SF8">
    <property type="entry name" value="LEUCINE RICH REPEAT CONTAINING 23"/>
    <property type="match status" value="1"/>
</dbReference>
<gene>
    <name evidence="4" type="ORF">TPC1_10815</name>
</gene>
<keyword evidence="2" id="KW-0677">Repeat</keyword>
<evidence type="ECO:0000256" key="2">
    <source>
        <dbReference type="ARBA" id="ARBA00022737"/>
    </source>
</evidence>
<name>A0A146KLC3_9EUKA</name>
<dbReference type="EMBL" id="GDID01000607">
    <property type="protein sequence ID" value="JAP95999.1"/>
    <property type="molecule type" value="Transcribed_RNA"/>
</dbReference>
<dbReference type="AlphaFoldDB" id="A0A146KLC3"/>
<dbReference type="PANTHER" id="PTHR46652">
    <property type="entry name" value="LEUCINE-RICH REPEAT AND IQ DOMAIN-CONTAINING PROTEIN 1-RELATED"/>
    <property type="match status" value="1"/>
</dbReference>
<keyword evidence="1" id="KW-0433">Leucine-rich repeat</keyword>